<dbReference type="InterPro" id="IPR001650">
    <property type="entry name" value="Helicase_C-like"/>
</dbReference>
<dbReference type="Gene3D" id="3.40.50.300">
    <property type="entry name" value="P-loop containing nucleotide triphosphate hydrolases"/>
    <property type="match status" value="2"/>
</dbReference>
<dbReference type="InterPro" id="IPR050742">
    <property type="entry name" value="Helicase_Restrict-Modif_Enz"/>
</dbReference>
<dbReference type="GO" id="GO:0005524">
    <property type="term" value="F:ATP binding"/>
    <property type="evidence" value="ECO:0007669"/>
    <property type="project" value="InterPro"/>
</dbReference>
<dbReference type="PANTHER" id="PTHR47396:SF1">
    <property type="entry name" value="ATP-DEPENDENT HELICASE IRC3-RELATED"/>
    <property type="match status" value="1"/>
</dbReference>
<sequence>MSKVELIQRNLIEKIQEHIETSSTIYILTSFVMKSGVRLLKETLKKAAERGADIKICAGDYLFVTQPEALRELISIHPDIEVRLWRSRGVSFHPKAYLFENTTSGYFIVGSSNLSKSALTEGIEWNIGLDKSIDENVFVEAMEEFLKLFYADETVQVNEETLKDYEKQYHDYHQRHPNLVRTWAEAEEVELMLPLDKVETEINERDHDVIYDPATVTYETIRPRFAQVEALERLEATYEEGYDKAMVVMATGLGKTYLAAFFARRFQKVLFIAHREEILRQAKRSFQRVIPNKTFGIYDRNKKDKDADIIFASIFTLSMKKHLKAFSKDAFDLIIIDEFHHAAARSYQRVLDYFEPKFLLGITATPDRNDNKDVYAICDGNVAYKIDFIEAVQRGWLAPFRYYGVYDDTDYSKIKWLGNRYDEAELLQVQLREEMADKILKAWEKYKKTRTLVFCSSIKQADFLSEYFRKRNYRTVSLHSKQTDTPRGKAIAMLEQGELDAIFTVDLFNEGVDIPSVDTLLFVRPTESLTVFTQQVGRGLRLYDGKDYCVIIDLIGNYRNADVKLALFDTERGEGKKKKATLIPTVPTNCSIHLDVRAINLLEEMQKKRQPRREKLLFDYQQLKQELGYRPTYLQLHLYGRSEAAEYKSEFKSYFGFLYWAEELSEREKEVFKKYESWLVEVERTPMSKSYKMVVLQAMLQRGSSRWHLPITPQEAAPFFHRYLTEKEYRKRIDFSDKETKRLWVYDEEKVSKLIARMPMTKWSGSSNGLLSFDNNVFSLTFSIDPEDEEILYQWTKEICEYRLHVYFERKDNKKIE</sequence>
<dbReference type="SUPFAM" id="SSF52540">
    <property type="entry name" value="P-loop containing nucleoside triphosphate hydrolases"/>
    <property type="match status" value="1"/>
</dbReference>
<feature type="domain" description="Helicase ATP-binding" evidence="2">
    <location>
        <begin position="236"/>
        <end position="384"/>
    </location>
</feature>
<dbReference type="Proteomes" id="UP000198394">
    <property type="component" value="Unassembled WGS sequence"/>
</dbReference>
<dbReference type="GO" id="GO:0003677">
    <property type="term" value="F:DNA binding"/>
    <property type="evidence" value="ECO:0007669"/>
    <property type="project" value="InterPro"/>
</dbReference>
<keyword evidence="4" id="KW-0547">Nucleotide-binding</keyword>
<evidence type="ECO:0000259" key="3">
    <source>
        <dbReference type="PROSITE" id="PS51194"/>
    </source>
</evidence>
<dbReference type="SMART" id="SM00490">
    <property type="entry name" value="HELICc"/>
    <property type="match status" value="1"/>
</dbReference>
<dbReference type="PROSITE" id="PS51192">
    <property type="entry name" value="HELICASE_ATP_BIND_1"/>
    <property type="match status" value="1"/>
</dbReference>
<keyword evidence="5" id="KW-1185">Reference proteome</keyword>
<reference evidence="4 5" key="1">
    <citation type="submission" date="2017-04" db="EMBL/GenBank/DDBJ databases">
        <title>The genome sequence of Parageobacillus galactosidasius DSM 18751.</title>
        <authorList>
            <person name="Ramaloko W.T."/>
            <person name="Koen N."/>
            <person name="Polliack S."/>
            <person name="Aliyu H."/>
            <person name="Lebre P."/>
            <person name="Mohr T."/>
            <person name="Oswald F."/>
            <person name="Zwick M."/>
            <person name="Neumann A."/>
            <person name="Syldatk C."/>
            <person name="Cowan D."/>
            <person name="De Maayer P."/>
        </authorList>
    </citation>
    <scope>NUCLEOTIDE SEQUENCE [LARGE SCALE GENOMIC DNA]</scope>
    <source>
        <strain evidence="4 5">DSM 18751</strain>
    </source>
</reference>
<dbReference type="RefSeq" id="WP_089097806.1">
    <property type="nucleotide sequence ID" value="NZ_NDYL01000002.1"/>
</dbReference>
<keyword evidence="4" id="KW-0347">Helicase</keyword>
<dbReference type="PANTHER" id="PTHR47396">
    <property type="entry name" value="TYPE I RESTRICTION ENZYME ECOKI R PROTEIN"/>
    <property type="match status" value="1"/>
</dbReference>
<dbReference type="PROSITE" id="PS50035">
    <property type="entry name" value="PLD"/>
    <property type="match status" value="1"/>
</dbReference>
<dbReference type="InterPro" id="IPR001736">
    <property type="entry name" value="PLipase_D/transphosphatidylase"/>
</dbReference>
<dbReference type="Pfam" id="PF04851">
    <property type="entry name" value="ResIII"/>
    <property type="match status" value="1"/>
</dbReference>
<dbReference type="InterPro" id="IPR025202">
    <property type="entry name" value="PLD-like_dom"/>
</dbReference>
<dbReference type="PROSITE" id="PS51194">
    <property type="entry name" value="HELICASE_CTER"/>
    <property type="match status" value="1"/>
</dbReference>
<evidence type="ECO:0000259" key="2">
    <source>
        <dbReference type="PROSITE" id="PS51192"/>
    </source>
</evidence>
<dbReference type="EMBL" id="NDYL01000002">
    <property type="protein sequence ID" value="OXB92115.1"/>
    <property type="molecule type" value="Genomic_DNA"/>
</dbReference>
<feature type="domain" description="Helicase C-terminal" evidence="3">
    <location>
        <begin position="435"/>
        <end position="583"/>
    </location>
</feature>
<dbReference type="InterPro" id="IPR027417">
    <property type="entry name" value="P-loop_NTPase"/>
</dbReference>
<dbReference type="AlphaFoldDB" id="A0A226QIA5"/>
<accession>A0A226QIA5</accession>
<dbReference type="Pfam" id="PF13091">
    <property type="entry name" value="PLDc_2"/>
    <property type="match status" value="1"/>
</dbReference>
<keyword evidence="4" id="KW-0378">Hydrolase</keyword>
<dbReference type="Gene3D" id="3.30.870.10">
    <property type="entry name" value="Endonuclease Chain A"/>
    <property type="match status" value="1"/>
</dbReference>
<gene>
    <name evidence="4" type="ORF">B9L23_12820</name>
</gene>
<dbReference type="Pfam" id="PF00271">
    <property type="entry name" value="Helicase_C"/>
    <property type="match status" value="1"/>
</dbReference>
<dbReference type="GO" id="GO:0016787">
    <property type="term" value="F:hydrolase activity"/>
    <property type="evidence" value="ECO:0007669"/>
    <property type="project" value="InterPro"/>
</dbReference>
<dbReference type="GO" id="GO:0006793">
    <property type="term" value="P:phosphorus metabolic process"/>
    <property type="evidence" value="ECO:0007669"/>
    <property type="project" value="UniProtKB-ARBA"/>
</dbReference>
<organism evidence="4 5">
    <name type="scientific">Parageobacillus galactosidasius</name>
    <dbReference type="NCBI Taxonomy" id="883812"/>
    <lineage>
        <taxon>Bacteria</taxon>
        <taxon>Bacillati</taxon>
        <taxon>Bacillota</taxon>
        <taxon>Bacilli</taxon>
        <taxon>Bacillales</taxon>
        <taxon>Anoxybacillaceae</taxon>
        <taxon>Parageobacillus</taxon>
    </lineage>
</organism>
<evidence type="ECO:0000313" key="4">
    <source>
        <dbReference type="EMBL" id="OXB92115.1"/>
    </source>
</evidence>
<evidence type="ECO:0000259" key="1">
    <source>
        <dbReference type="PROSITE" id="PS50035"/>
    </source>
</evidence>
<dbReference type="CDD" id="cd09205">
    <property type="entry name" value="PLDc_N_DEXD_b3"/>
    <property type="match status" value="1"/>
</dbReference>
<dbReference type="CDD" id="cd18032">
    <property type="entry name" value="DEXHc_RE_I_III_res"/>
    <property type="match status" value="1"/>
</dbReference>
<keyword evidence="4" id="KW-0067">ATP-binding</keyword>
<feature type="domain" description="PLD phosphodiesterase" evidence="1">
    <location>
        <begin position="88"/>
        <end position="118"/>
    </location>
</feature>
<name>A0A226QIA5_9BACL</name>
<protein>
    <submittedName>
        <fullName evidence="4">DNA helicase</fullName>
    </submittedName>
</protein>
<dbReference type="GO" id="GO:0005829">
    <property type="term" value="C:cytosol"/>
    <property type="evidence" value="ECO:0007669"/>
    <property type="project" value="TreeGrafter"/>
</dbReference>
<evidence type="ECO:0000313" key="5">
    <source>
        <dbReference type="Proteomes" id="UP000198394"/>
    </source>
</evidence>
<dbReference type="CDD" id="cd18799">
    <property type="entry name" value="SF2_C_EcoAI-like"/>
    <property type="match status" value="1"/>
</dbReference>
<dbReference type="InterPro" id="IPR006935">
    <property type="entry name" value="Helicase/UvrB_N"/>
</dbReference>
<dbReference type="InterPro" id="IPR014001">
    <property type="entry name" value="Helicase_ATP-bd"/>
</dbReference>
<proteinExistence type="predicted"/>
<dbReference type="SUPFAM" id="SSF56024">
    <property type="entry name" value="Phospholipase D/nuclease"/>
    <property type="match status" value="1"/>
</dbReference>
<comment type="caution">
    <text evidence="4">The sequence shown here is derived from an EMBL/GenBank/DDBJ whole genome shotgun (WGS) entry which is preliminary data.</text>
</comment>
<dbReference type="GO" id="GO:0004386">
    <property type="term" value="F:helicase activity"/>
    <property type="evidence" value="ECO:0007669"/>
    <property type="project" value="UniProtKB-KW"/>
</dbReference>
<dbReference type="SMART" id="SM00487">
    <property type="entry name" value="DEXDc"/>
    <property type="match status" value="1"/>
</dbReference>